<dbReference type="RefSeq" id="WP_198111819.1">
    <property type="nucleotide sequence ID" value="NZ_JAEDAK010000009.1"/>
</dbReference>
<evidence type="ECO:0000313" key="2">
    <source>
        <dbReference type="Proteomes" id="UP000613266"/>
    </source>
</evidence>
<name>A0A931J4C5_9BURK</name>
<proteinExistence type="predicted"/>
<evidence type="ECO:0000313" key="1">
    <source>
        <dbReference type="EMBL" id="MBH9578051.1"/>
    </source>
</evidence>
<dbReference type="SUPFAM" id="SSF48452">
    <property type="entry name" value="TPR-like"/>
    <property type="match status" value="1"/>
</dbReference>
<dbReference type="Gene3D" id="1.25.40.10">
    <property type="entry name" value="Tetratricopeptide repeat domain"/>
    <property type="match status" value="1"/>
</dbReference>
<accession>A0A931J4C5</accession>
<dbReference type="Proteomes" id="UP000613266">
    <property type="component" value="Unassembled WGS sequence"/>
</dbReference>
<comment type="caution">
    <text evidence="1">The sequence shown here is derived from an EMBL/GenBank/DDBJ whole genome shotgun (WGS) entry which is preliminary data.</text>
</comment>
<dbReference type="EMBL" id="JAEDAK010000009">
    <property type="protein sequence ID" value="MBH9578051.1"/>
    <property type="molecule type" value="Genomic_DNA"/>
</dbReference>
<protein>
    <recommendedName>
        <fullName evidence="3">Tetratricopeptide repeat protein</fullName>
    </recommendedName>
</protein>
<evidence type="ECO:0008006" key="3">
    <source>
        <dbReference type="Google" id="ProtNLM"/>
    </source>
</evidence>
<organism evidence="1 2">
    <name type="scientific">Inhella proteolytica</name>
    <dbReference type="NCBI Taxonomy" id="2795029"/>
    <lineage>
        <taxon>Bacteria</taxon>
        <taxon>Pseudomonadati</taxon>
        <taxon>Pseudomonadota</taxon>
        <taxon>Betaproteobacteria</taxon>
        <taxon>Burkholderiales</taxon>
        <taxon>Sphaerotilaceae</taxon>
        <taxon>Inhella</taxon>
    </lineage>
</organism>
<keyword evidence="2" id="KW-1185">Reference proteome</keyword>
<gene>
    <name evidence="1" type="ORF">I7X39_14185</name>
</gene>
<reference evidence="1" key="1">
    <citation type="submission" date="2020-12" db="EMBL/GenBank/DDBJ databases">
        <title>The genome sequence of Inhella sp. 1Y17.</title>
        <authorList>
            <person name="Liu Y."/>
        </authorList>
    </citation>
    <scope>NUCLEOTIDE SEQUENCE</scope>
    <source>
        <strain evidence="1">1Y17</strain>
    </source>
</reference>
<sequence>MSAGAFHSRLLRQVEQEIEQAQLAGRQLQAQTLRARRCGLLVRHGQLDLARGELTALYQALFASPQPELAAWLHLAEGLLGFYGGYDSHSARERLLHADAVAAEAGCLEVQVEAQAFLAHLAFVDHQPEQLVTHALAARALAQPEQGAALARWHLVLALAHHLTDSQETAQPWYQRARALAAGCGDDALVSALLYNMAVIRVARLREAELADGAARGPVPMAAVDSITHFDGAMGVAALDPLTPLLRAQVLVAAGQFEQALPLYQDSLPETVGLGLSRLGSSLMADLAWCRARLGQADTALAQARQAELEIEPACHPDDLGITHSRLAQVYDYLGQAEAAERHRTLAAQAWMAWRGLQARWRAALAAAGLQQPS</sequence>
<dbReference type="InterPro" id="IPR011990">
    <property type="entry name" value="TPR-like_helical_dom_sf"/>
</dbReference>
<dbReference type="AlphaFoldDB" id="A0A931J4C5"/>